<comment type="caution">
    <text evidence="1">The sequence shown here is derived from an EMBL/GenBank/DDBJ whole genome shotgun (WGS) entry which is preliminary data.</text>
</comment>
<evidence type="ECO:0000313" key="2">
    <source>
        <dbReference type="Proteomes" id="UP000233343"/>
    </source>
</evidence>
<evidence type="ECO:0000313" key="1">
    <source>
        <dbReference type="EMBL" id="PKG26661.1"/>
    </source>
</evidence>
<sequence>MSLIIKSEVRSARKTYDCDDCGKPILNKKKYRYFFGSPDKFDKPYSLRICKSCDPYQEDY</sequence>
<reference evidence="1 2" key="1">
    <citation type="journal article" date="2010" name="Int. J. Syst. Evol. Microbiol.">
        <title>Bacillus horneckiae sp. nov., isolated from a spacecraft-assembly clean room.</title>
        <authorList>
            <person name="Vaishampayan P."/>
            <person name="Probst A."/>
            <person name="Krishnamurthi S."/>
            <person name="Ghosh S."/>
            <person name="Osman S."/>
            <person name="McDowall A."/>
            <person name="Ruckmani A."/>
            <person name="Mayilraj S."/>
            <person name="Venkateswaran K."/>
        </authorList>
    </citation>
    <scope>NUCLEOTIDE SEQUENCE [LARGE SCALE GENOMIC DNA]</scope>
    <source>
        <strain evidence="2">1PO1SC</strain>
    </source>
</reference>
<name>A0A2N0ZAX2_9BACI</name>
<dbReference type="AlphaFoldDB" id="A0A2N0ZAX2"/>
<dbReference type="Proteomes" id="UP000233343">
    <property type="component" value="Unassembled WGS sequence"/>
</dbReference>
<keyword evidence="2" id="KW-1185">Reference proteome</keyword>
<accession>A0A2N0ZAX2</accession>
<proteinExistence type="predicted"/>
<organism evidence="1 2">
    <name type="scientific">Cytobacillus horneckiae</name>
    <dbReference type="NCBI Taxonomy" id="549687"/>
    <lineage>
        <taxon>Bacteria</taxon>
        <taxon>Bacillati</taxon>
        <taxon>Bacillota</taxon>
        <taxon>Bacilli</taxon>
        <taxon>Bacillales</taxon>
        <taxon>Bacillaceae</taxon>
        <taxon>Cytobacillus</taxon>
    </lineage>
</organism>
<gene>
    <name evidence="1" type="ORF">CWS20_22705</name>
</gene>
<protein>
    <submittedName>
        <fullName evidence="1">Uncharacterized protein</fullName>
    </submittedName>
</protein>
<dbReference type="RefSeq" id="WP_066194474.1">
    <property type="nucleotide sequence ID" value="NZ_JARSFA010000044.1"/>
</dbReference>
<dbReference type="EMBL" id="PISD01000061">
    <property type="protein sequence ID" value="PKG26661.1"/>
    <property type="molecule type" value="Genomic_DNA"/>
</dbReference>